<evidence type="ECO:0000313" key="3">
    <source>
        <dbReference type="EMBL" id="AJD51706.1"/>
    </source>
</evidence>
<evidence type="ECO:0000256" key="2">
    <source>
        <dbReference type="SAM" id="Phobius"/>
    </source>
</evidence>
<proteinExistence type="predicted"/>
<gene>
    <name evidence="3" type="ORF">TH3_07930</name>
</gene>
<name>A0AB72UBR1_9PROT</name>
<dbReference type="Proteomes" id="UP000007127">
    <property type="component" value="Chromosome"/>
</dbReference>
<evidence type="ECO:0000256" key="1">
    <source>
        <dbReference type="SAM" id="MobiDB-lite"/>
    </source>
</evidence>
<dbReference type="RefSeq" id="WP_007091638.1">
    <property type="nucleotide sequence ID" value="NZ_CP004388.1"/>
</dbReference>
<keyword evidence="2" id="KW-1133">Transmembrane helix</keyword>
<evidence type="ECO:0000313" key="4">
    <source>
        <dbReference type="Proteomes" id="UP000007127"/>
    </source>
</evidence>
<keyword evidence="2" id="KW-0812">Transmembrane</keyword>
<sequence>MMARISGVDRAAPARLVSAGVRHRAHMQGMDNPQPDGNISGEQDPIDPNPDQDARDSDPRESGEQPKKTNPSTAATETISEDVKPFADFISILTPFGHRSVTQDGDDTMHSKLPQTRPGVFSEALPGHPPEIPVHANALRPTALSGAAVKRRGVEKWLPNIGSFLITVIVILAVIWITVIELSSILGG</sequence>
<dbReference type="AlphaFoldDB" id="A0AB72UBR1"/>
<feature type="region of interest" description="Disordered" evidence="1">
    <location>
        <begin position="21"/>
        <end position="80"/>
    </location>
</feature>
<dbReference type="KEGG" id="txi:TH3_07930"/>
<dbReference type="GeneID" id="31927262"/>
<accession>A0AB72UBR1</accession>
<organism evidence="3 4">
    <name type="scientific">Thalassospira xiamenensis M-5 = DSM 17429</name>
    <dbReference type="NCBI Taxonomy" id="1123366"/>
    <lineage>
        <taxon>Bacteria</taxon>
        <taxon>Pseudomonadati</taxon>
        <taxon>Pseudomonadota</taxon>
        <taxon>Alphaproteobacteria</taxon>
        <taxon>Rhodospirillales</taxon>
        <taxon>Thalassospiraceae</taxon>
        <taxon>Thalassospira</taxon>
    </lineage>
</organism>
<reference evidence="3 4" key="1">
    <citation type="journal article" date="2012" name="J. Bacteriol.">
        <title>Genome sequence of Thalassospira xiamenensis type strain M-5.</title>
        <authorList>
            <person name="Lai Q."/>
            <person name="Shao Z."/>
        </authorList>
    </citation>
    <scope>NUCLEOTIDE SEQUENCE [LARGE SCALE GENOMIC DNA]</scope>
    <source>
        <strain evidence="3 4">M-5</strain>
    </source>
</reference>
<dbReference type="EMBL" id="CP004388">
    <property type="protein sequence ID" value="AJD51706.1"/>
    <property type="molecule type" value="Genomic_DNA"/>
</dbReference>
<feature type="compositionally biased region" description="Basic and acidic residues" evidence="1">
    <location>
        <begin position="52"/>
        <end position="67"/>
    </location>
</feature>
<feature type="transmembrane region" description="Helical" evidence="2">
    <location>
        <begin position="157"/>
        <end position="179"/>
    </location>
</feature>
<keyword evidence="2" id="KW-0472">Membrane</keyword>
<protein>
    <submittedName>
        <fullName evidence="3">Uncharacterized protein</fullName>
    </submittedName>
</protein>
<feature type="compositionally biased region" description="Polar residues" evidence="1">
    <location>
        <begin position="68"/>
        <end position="78"/>
    </location>
</feature>